<accession>A0A8J6PCY3</accession>
<dbReference type="InterPro" id="IPR054297">
    <property type="entry name" value="DUF7033"/>
</dbReference>
<evidence type="ECO:0000313" key="2">
    <source>
        <dbReference type="EMBL" id="MBC9810880.1"/>
    </source>
</evidence>
<reference evidence="2" key="1">
    <citation type="submission" date="2020-09" db="EMBL/GenBank/DDBJ databases">
        <title>Taishania pollutisoli gen. nov., sp. nov., Isolated from Tetrabromobisphenol A-Contaminated Soil.</title>
        <authorList>
            <person name="Chen Q."/>
        </authorList>
    </citation>
    <scope>NUCLEOTIDE SEQUENCE</scope>
    <source>
        <strain evidence="2">CZZ-1</strain>
    </source>
</reference>
<dbReference type="CDD" id="cd10931">
    <property type="entry name" value="CE4_u7"/>
    <property type="match status" value="1"/>
</dbReference>
<dbReference type="InterPro" id="IPR011330">
    <property type="entry name" value="Glyco_hydro/deAcase_b/a-brl"/>
</dbReference>
<organism evidence="2 3">
    <name type="scientific">Taishania pollutisoli</name>
    <dbReference type="NCBI Taxonomy" id="2766479"/>
    <lineage>
        <taxon>Bacteria</taxon>
        <taxon>Pseudomonadati</taxon>
        <taxon>Bacteroidota</taxon>
        <taxon>Flavobacteriia</taxon>
        <taxon>Flavobacteriales</taxon>
        <taxon>Crocinitomicaceae</taxon>
        <taxon>Taishania</taxon>
    </lineage>
</organism>
<comment type="caution">
    <text evidence="2">The sequence shown here is derived from an EMBL/GenBank/DDBJ whole genome shotgun (WGS) entry which is preliminary data.</text>
</comment>
<dbReference type="SUPFAM" id="SSF88713">
    <property type="entry name" value="Glycoside hydrolase/deacetylase"/>
    <property type="match status" value="1"/>
</dbReference>
<proteinExistence type="predicted"/>
<dbReference type="Proteomes" id="UP000652681">
    <property type="component" value="Unassembled WGS sequence"/>
</dbReference>
<dbReference type="RefSeq" id="WP_216713171.1">
    <property type="nucleotide sequence ID" value="NZ_JACVEL010000001.1"/>
</dbReference>
<dbReference type="Pfam" id="PF23019">
    <property type="entry name" value="DUF7033"/>
    <property type="match status" value="1"/>
</dbReference>
<dbReference type="GO" id="GO:0005975">
    <property type="term" value="P:carbohydrate metabolic process"/>
    <property type="evidence" value="ECO:0007669"/>
    <property type="project" value="InterPro"/>
</dbReference>
<keyword evidence="3" id="KW-1185">Reference proteome</keyword>
<evidence type="ECO:0000313" key="3">
    <source>
        <dbReference type="Proteomes" id="UP000652681"/>
    </source>
</evidence>
<name>A0A8J6PCY3_9FLAO</name>
<protein>
    <submittedName>
        <fullName evidence="2">Polysaccharide deacetylase family protein</fullName>
    </submittedName>
</protein>
<sequence length="427" mass="50004">MLLIYIDQLSDRCIYTFDFVFRQNEIPYRLTNDSKFFSEFTGAKFNYSAYPFEGVEQQIPSSLLFEESIKQHIVQLGDYAGEPCLSIDKIVDPFAAIFFVLSRMEEYSTAAAKDEHNRFYAKKSVLFQFHLLDKPVCDRWARAIIQHLIDAKVIQHTYTPRELIIRPTFDIDNTYAYRLKDGYRHILAVSKDILTANKVRRAERKAVHAADMKDPYDTFDYILEIAEDHPVNLFWLLGNYKQYDRNIPHSNPEHQHLIRKMAEKCTVGIHPSYASNSTPDQLNEEVNRLRKILNQPIKHSRQHFLKIDIPSTYQQLIHAGITDDYSMGYASEPGFRAGTLRPFNWYDLSTNQPTELTIHPFVYMDGTLLEYKKWSVAEAKKAIQNLYNESVPFGGDFYFLWHNETIGNYGKWNGWQEVLEFTLNLNQ</sequence>
<feature type="domain" description="DUF7033" evidence="1">
    <location>
        <begin position="91"/>
        <end position="179"/>
    </location>
</feature>
<dbReference type="AlphaFoldDB" id="A0A8J6PCY3"/>
<evidence type="ECO:0000259" key="1">
    <source>
        <dbReference type="Pfam" id="PF23019"/>
    </source>
</evidence>
<dbReference type="EMBL" id="JACVEL010000001">
    <property type="protein sequence ID" value="MBC9810880.1"/>
    <property type="molecule type" value="Genomic_DNA"/>
</dbReference>
<dbReference type="Gene3D" id="3.20.20.370">
    <property type="entry name" value="Glycoside hydrolase/deacetylase"/>
    <property type="match status" value="1"/>
</dbReference>
<gene>
    <name evidence="2" type="ORF">H9Y05_00180</name>
</gene>